<gene>
    <name evidence="1" type="ORF">F5147DRAFT_284580</name>
</gene>
<evidence type="ECO:0000313" key="1">
    <source>
        <dbReference type="EMBL" id="KAG2103132.1"/>
    </source>
</evidence>
<sequence length="250" mass="27911">MFVWYHHSALTIIYLSDVPPSSKSGALAKSEWNRRGWNSSLPKSFSSLRRFGYRSLPKPQRVPYNHEGVGGCNRRRCTGPDLFSFRDEQYPTETSMDIISRCNASGVFIVWHLKSPSACRSCRKEGNRARASPAGDRGTQSGDITALDWVGQSSEFNSCVTADITSYNTPPCTLPSSSEDKIQTTVSSLRKNRVIMDLASKLYDRLDTTSAAHFANHRLHLPCMTFRVTDASPGPRSLDMRSRQTGFTTC</sequence>
<dbReference type="Proteomes" id="UP000823399">
    <property type="component" value="Unassembled WGS sequence"/>
</dbReference>
<organism evidence="1 2">
    <name type="scientific">Suillus discolor</name>
    <dbReference type="NCBI Taxonomy" id="1912936"/>
    <lineage>
        <taxon>Eukaryota</taxon>
        <taxon>Fungi</taxon>
        <taxon>Dikarya</taxon>
        <taxon>Basidiomycota</taxon>
        <taxon>Agaricomycotina</taxon>
        <taxon>Agaricomycetes</taxon>
        <taxon>Agaricomycetidae</taxon>
        <taxon>Boletales</taxon>
        <taxon>Suillineae</taxon>
        <taxon>Suillaceae</taxon>
        <taxon>Suillus</taxon>
    </lineage>
</organism>
<dbReference type="EMBL" id="JABBWM010000045">
    <property type="protein sequence ID" value="KAG2103132.1"/>
    <property type="molecule type" value="Genomic_DNA"/>
</dbReference>
<dbReference type="GeneID" id="64691292"/>
<comment type="caution">
    <text evidence="1">The sequence shown here is derived from an EMBL/GenBank/DDBJ whole genome shotgun (WGS) entry which is preliminary data.</text>
</comment>
<dbReference type="RefSeq" id="XP_041290436.1">
    <property type="nucleotide sequence ID" value="XM_041429033.1"/>
</dbReference>
<keyword evidence="2" id="KW-1185">Reference proteome</keyword>
<dbReference type="OrthoDB" id="2691029at2759"/>
<protein>
    <submittedName>
        <fullName evidence="1">Uncharacterized protein</fullName>
    </submittedName>
</protein>
<accession>A0A9P7F1I4</accession>
<evidence type="ECO:0000313" key="2">
    <source>
        <dbReference type="Proteomes" id="UP000823399"/>
    </source>
</evidence>
<reference evidence="1" key="1">
    <citation type="journal article" date="2020" name="New Phytol.">
        <title>Comparative genomics reveals dynamic genome evolution in host specialist ectomycorrhizal fungi.</title>
        <authorList>
            <person name="Lofgren L.A."/>
            <person name="Nguyen N.H."/>
            <person name="Vilgalys R."/>
            <person name="Ruytinx J."/>
            <person name="Liao H.L."/>
            <person name="Branco S."/>
            <person name="Kuo A."/>
            <person name="LaButti K."/>
            <person name="Lipzen A."/>
            <person name="Andreopoulos W."/>
            <person name="Pangilinan J."/>
            <person name="Riley R."/>
            <person name="Hundley H."/>
            <person name="Na H."/>
            <person name="Barry K."/>
            <person name="Grigoriev I.V."/>
            <person name="Stajich J.E."/>
            <person name="Kennedy P.G."/>
        </authorList>
    </citation>
    <scope>NUCLEOTIDE SEQUENCE</scope>
    <source>
        <strain evidence="1">FC423</strain>
    </source>
</reference>
<name>A0A9P7F1I4_9AGAM</name>
<proteinExistence type="predicted"/>
<dbReference type="AlphaFoldDB" id="A0A9P7F1I4"/>